<organism evidence="1 2">
    <name type="scientific">Epicoccum nigrum</name>
    <name type="common">Soil fungus</name>
    <name type="synonym">Epicoccum purpurascens</name>
    <dbReference type="NCBI Taxonomy" id="105696"/>
    <lineage>
        <taxon>Eukaryota</taxon>
        <taxon>Fungi</taxon>
        <taxon>Dikarya</taxon>
        <taxon>Ascomycota</taxon>
        <taxon>Pezizomycotina</taxon>
        <taxon>Dothideomycetes</taxon>
        <taxon>Pleosporomycetidae</taxon>
        <taxon>Pleosporales</taxon>
        <taxon>Pleosporineae</taxon>
        <taxon>Didymellaceae</taxon>
        <taxon>Epicoccum</taxon>
    </lineage>
</organism>
<protein>
    <submittedName>
        <fullName evidence="1">Uncharacterized protein</fullName>
    </submittedName>
</protein>
<accession>A0A1Y2LLT3</accession>
<keyword evidence="2" id="KW-1185">Reference proteome</keyword>
<gene>
    <name evidence="1" type="ORF">B5807_09382</name>
</gene>
<proteinExistence type="predicted"/>
<sequence>MIPASRRKMLTNENNEGFHIQVCGHNSGHFYDIYVPQSVLHVCPVLASRLSPGCRIYNVHPRIFCIIIAHLNLISTFEQSEWLSTPGYLRELMRSLPLQTFVQAWYLCGMLHLPNLQNDITKVLYDSSVAFLNIFHDSCTQIDPLPFVYLRSICGSGTKAESFLFDFYADVLRNPGWPPDLFQNLPMFVWQGITNSGYQISMRDGGVERYVVREDDGTYYGELQIQPAV</sequence>
<evidence type="ECO:0000313" key="2">
    <source>
        <dbReference type="Proteomes" id="UP000193240"/>
    </source>
</evidence>
<reference evidence="1 2" key="1">
    <citation type="journal article" date="2017" name="Genome Announc.">
        <title>Genome sequence of the saprophytic ascomycete Epicoccum nigrum ICMP 19927 strain isolated from New Zealand.</title>
        <authorList>
            <person name="Fokin M."/>
            <person name="Fleetwood D."/>
            <person name="Weir B.S."/>
            <person name="Villas-Boas S.G."/>
        </authorList>
    </citation>
    <scope>NUCLEOTIDE SEQUENCE [LARGE SCALE GENOMIC DNA]</scope>
    <source>
        <strain evidence="1 2">ICMP 19927</strain>
    </source>
</reference>
<dbReference type="Proteomes" id="UP000193240">
    <property type="component" value="Unassembled WGS sequence"/>
</dbReference>
<evidence type="ECO:0000313" key="1">
    <source>
        <dbReference type="EMBL" id="OSS44933.1"/>
    </source>
</evidence>
<dbReference type="AlphaFoldDB" id="A0A1Y2LLT3"/>
<dbReference type="InParanoid" id="A0A1Y2LLT3"/>
<name>A0A1Y2LLT3_EPING</name>
<dbReference type="EMBL" id="KZ107855">
    <property type="protein sequence ID" value="OSS44933.1"/>
    <property type="molecule type" value="Genomic_DNA"/>
</dbReference>